<dbReference type="EMBL" id="JBCGDC010000011">
    <property type="protein sequence ID" value="MFB6392627.1"/>
    <property type="molecule type" value="Genomic_DNA"/>
</dbReference>
<sequence length="178" mass="17273">MPVASSDILLKLSAPPASAGNTAAGVVGQSLGKYAATTEVPDGGLHGLFPKVTGSQNAASQVDYACVFVHNAHATDPLSGAVVYLPTQVSGGTTVAVGVDPTAASAIGSSTAQAVTISTPTTAPAGVTFSAPTDASSGLALGDLPSGQCRAIWIRRAAANTSALVGDGVTIAVTGDNL</sequence>
<gene>
    <name evidence="1" type="ORF">AAFH96_05845</name>
</gene>
<reference evidence="1 2" key="1">
    <citation type="submission" date="2024-04" db="EMBL/GenBank/DDBJ databases">
        <title>Polymorphospora sp. isolated from Baiyangdian Lake in Xiong'an New Area.</title>
        <authorList>
            <person name="Zhang X."/>
            <person name="Liu J."/>
        </authorList>
    </citation>
    <scope>NUCLEOTIDE SEQUENCE [LARGE SCALE GENOMIC DNA]</scope>
    <source>
        <strain evidence="1 2">2-325</strain>
    </source>
</reference>
<evidence type="ECO:0000313" key="2">
    <source>
        <dbReference type="Proteomes" id="UP001582793"/>
    </source>
</evidence>
<dbReference type="Proteomes" id="UP001582793">
    <property type="component" value="Unassembled WGS sequence"/>
</dbReference>
<proteinExistence type="predicted"/>
<accession>A0ABV5CL00</accession>
<protein>
    <submittedName>
        <fullName evidence="1">Uncharacterized protein</fullName>
    </submittedName>
</protein>
<organism evidence="1 2">
    <name type="scientific">Polymorphospora lycopeni</name>
    <dbReference type="NCBI Taxonomy" id="3140240"/>
    <lineage>
        <taxon>Bacteria</taxon>
        <taxon>Bacillati</taxon>
        <taxon>Actinomycetota</taxon>
        <taxon>Actinomycetes</taxon>
        <taxon>Micromonosporales</taxon>
        <taxon>Micromonosporaceae</taxon>
        <taxon>Polymorphospora</taxon>
    </lineage>
</organism>
<keyword evidence="2" id="KW-1185">Reference proteome</keyword>
<comment type="caution">
    <text evidence="1">The sequence shown here is derived from an EMBL/GenBank/DDBJ whole genome shotgun (WGS) entry which is preliminary data.</text>
</comment>
<name>A0ABV5CL00_9ACTN</name>
<dbReference type="RefSeq" id="WP_375733342.1">
    <property type="nucleotide sequence ID" value="NZ_JBCGDC010000011.1"/>
</dbReference>
<evidence type="ECO:0000313" key="1">
    <source>
        <dbReference type="EMBL" id="MFB6392627.1"/>
    </source>
</evidence>